<gene>
    <name evidence="2" type="ORF">NDU88_008183</name>
</gene>
<feature type="region of interest" description="Disordered" evidence="1">
    <location>
        <begin position="50"/>
        <end position="99"/>
    </location>
</feature>
<evidence type="ECO:0000256" key="1">
    <source>
        <dbReference type="SAM" id="MobiDB-lite"/>
    </source>
</evidence>
<protein>
    <submittedName>
        <fullName evidence="2">Uncharacterized protein</fullName>
    </submittedName>
</protein>
<dbReference type="Proteomes" id="UP001066276">
    <property type="component" value="Chromosome 8"/>
</dbReference>
<organism evidence="2 3">
    <name type="scientific">Pleurodeles waltl</name>
    <name type="common">Iberian ribbed newt</name>
    <dbReference type="NCBI Taxonomy" id="8319"/>
    <lineage>
        <taxon>Eukaryota</taxon>
        <taxon>Metazoa</taxon>
        <taxon>Chordata</taxon>
        <taxon>Craniata</taxon>
        <taxon>Vertebrata</taxon>
        <taxon>Euteleostomi</taxon>
        <taxon>Amphibia</taxon>
        <taxon>Batrachia</taxon>
        <taxon>Caudata</taxon>
        <taxon>Salamandroidea</taxon>
        <taxon>Salamandridae</taxon>
        <taxon>Pleurodelinae</taxon>
        <taxon>Pleurodeles</taxon>
    </lineage>
</organism>
<evidence type="ECO:0000313" key="2">
    <source>
        <dbReference type="EMBL" id="KAJ1120000.1"/>
    </source>
</evidence>
<name>A0AAV7NVA7_PLEWA</name>
<evidence type="ECO:0000313" key="3">
    <source>
        <dbReference type="Proteomes" id="UP001066276"/>
    </source>
</evidence>
<dbReference type="AlphaFoldDB" id="A0AAV7NVA7"/>
<accession>A0AAV7NVA7</accession>
<dbReference type="EMBL" id="JANPWB010000012">
    <property type="protein sequence ID" value="KAJ1120000.1"/>
    <property type="molecule type" value="Genomic_DNA"/>
</dbReference>
<comment type="caution">
    <text evidence="2">The sequence shown here is derived from an EMBL/GenBank/DDBJ whole genome shotgun (WGS) entry which is preliminary data.</text>
</comment>
<sequence>MAVGGSRGPWGPLQCPCHWHGHCRGPRKRAPTSISLSAWQTVKYATGATAPVAPSHSAGSITSRHPRGKGVFPWAGGRSFGDRPPAQGKPQNTHCGLPTAVRYFGGSRRARGDRVRRESE</sequence>
<proteinExistence type="predicted"/>
<reference evidence="2" key="1">
    <citation type="journal article" date="2022" name="bioRxiv">
        <title>Sequencing and chromosome-scale assembly of the giantPleurodeles waltlgenome.</title>
        <authorList>
            <person name="Brown T."/>
            <person name="Elewa A."/>
            <person name="Iarovenko S."/>
            <person name="Subramanian E."/>
            <person name="Araus A.J."/>
            <person name="Petzold A."/>
            <person name="Susuki M."/>
            <person name="Suzuki K.-i.T."/>
            <person name="Hayashi T."/>
            <person name="Toyoda A."/>
            <person name="Oliveira C."/>
            <person name="Osipova E."/>
            <person name="Leigh N.D."/>
            <person name="Simon A."/>
            <person name="Yun M.H."/>
        </authorList>
    </citation>
    <scope>NUCLEOTIDE SEQUENCE</scope>
    <source>
        <strain evidence="2">20211129_DDA</strain>
        <tissue evidence="2">Liver</tissue>
    </source>
</reference>
<keyword evidence="3" id="KW-1185">Reference proteome</keyword>